<keyword evidence="2" id="KW-1185">Reference proteome</keyword>
<name>A0ACB7WUS8_DIOAL</name>
<protein>
    <submittedName>
        <fullName evidence="1">Major intrinsic protein</fullName>
    </submittedName>
</protein>
<dbReference type="EMBL" id="CM037011">
    <property type="protein sequence ID" value="KAH7692214.1"/>
    <property type="molecule type" value="Genomic_DNA"/>
</dbReference>
<proteinExistence type="predicted"/>
<comment type="caution">
    <text evidence="1">The sequence shown here is derived from an EMBL/GenBank/DDBJ whole genome shotgun (WGS) entry which is preliminary data.</text>
</comment>
<evidence type="ECO:0000313" key="1">
    <source>
        <dbReference type="EMBL" id="KAH7692214.1"/>
    </source>
</evidence>
<sequence>MPRRRIILGRRNEAVHPDTVRATVAEFIATAIFVFAAEGSVLSLVKMEMDTWTESGLLVVAVAHGLAFTVAVAGAMNLSGGHVNPAVTLSLMITGRISVVRAVLYWVAQLLGAVAASLLLRLSTADMRPVGLWVAPGFGVWNAVLLEIILTFGLVYTFFAIMVDLRNALSSIEPLAVGFIIAANILVGGVFDGAGMNPARVFGPALIGWQWRHHWVYWLGPFIGSALAALIYEFLVMPFEVIPHTLNPPLIPPLIPEDY</sequence>
<evidence type="ECO:0000313" key="2">
    <source>
        <dbReference type="Proteomes" id="UP000827976"/>
    </source>
</evidence>
<gene>
    <name evidence="1" type="ORF">IHE45_01G050200</name>
</gene>
<accession>A0ACB7WUS8</accession>
<reference evidence="2" key="1">
    <citation type="journal article" date="2022" name="Nat. Commun.">
        <title>Chromosome evolution and the genetic basis of agronomically important traits in greater yam.</title>
        <authorList>
            <person name="Bredeson J.V."/>
            <person name="Lyons J.B."/>
            <person name="Oniyinde I.O."/>
            <person name="Okereke N.R."/>
            <person name="Kolade O."/>
            <person name="Nnabue I."/>
            <person name="Nwadili C.O."/>
            <person name="Hribova E."/>
            <person name="Parker M."/>
            <person name="Nwogha J."/>
            <person name="Shu S."/>
            <person name="Carlson J."/>
            <person name="Kariba R."/>
            <person name="Muthemba S."/>
            <person name="Knop K."/>
            <person name="Barton G.J."/>
            <person name="Sherwood A.V."/>
            <person name="Lopez-Montes A."/>
            <person name="Asiedu R."/>
            <person name="Jamnadass R."/>
            <person name="Muchugi A."/>
            <person name="Goodstein D."/>
            <person name="Egesi C.N."/>
            <person name="Featherston J."/>
            <person name="Asfaw A."/>
            <person name="Simpson G.G."/>
            <person name="Dolezel J."/>
            <person name="Hendre P.S."/>
            <person name="Van Deynze A."/>
            <person name="Kumar P.L."/>
            <person name="Obidiegwu J.E."/>
            <person name="Bhattacharjee R."/>
            <person name="Rokhsar D.S."/>
        </authorList>
    </citation>
    <scope>NUCLEOTIDE SEQUENCE [LARGE SCALE GENOMIC DNA]</scope>
    <source>
        <strain evidence="2">cv. TDa95/00328</strain>
    </source>
</reference>
<organism evidence="1 2">
    <name type="scientific">Dioscorea alata</name>
    <name type="common">Purple yam</name>
    <dbReference type="NCBI Taxonomy" id="55571"/>
    <lineage>
        <taxon>Eukaryota</taxon>
        <taxon>Viridiplantae</taxon>
        <taxon>Streptophyta</taxon>
        <taxon>Embryophyta</taxon>
        <taxon>Tracheophyta</taxon>
        <taxon>Spermatophyta</taxon>
        <taxon>Magnoliopsida</taxon>
        <taxon>Liliopsida</taxon>
        <taxon>Dioscoreales</taxon>
        <taxon>Dioscoreaceae</taxon>
        <taxon>Dioscorea</taxon>
    </lineage>
</organism>
<dbReference type="Proteomes" id="UP000827976">
    <property type="component" value="Chromosome 1"/>
</dbReference>